<dbReference type="Proteomes" id="UP000192907">
    <property type="component" value="Unassembled WGS sequence"/>
</dbReference>
<evidence type="ECO:0000256" key="3">
    <source>
        <dbReference type="ARBA" id="ARBA00022989"/>
    </source>
</evidence>
<evidence type="ECO:0000256" key="5">
    <source>
        <dbReference type="RuleBase" id="RU363032"/>
    </source>
</evidence>
<organism evidence="8 9">
    <name type="scientific">Pseudobacteriovorax antillogorgiicola</name>
    <dbReference type="NCBI Taxonomy" id="1513793"/>
    <lineage>
        <taxon>Bacteria</taxon>
        <taxon>Pseudomonadati</taxon>
        <taxon>Bdellovibrionota</taxon>
        <taxon>Oligoflexia</taxon>
        <taxon>Oligoflexales</taxon>
        <taxon>Pseudobacteriovoracaceae</taxon>
        <taxon>Pseudobacteriovorax</taxon>
    </lineage>
</organism>
<evidence type="ECO:0000313" key="8">
    <source>
        <dbReference type="EMBL" id="SMF79205.1"/>
    </source>
</evidence>
<feature type="transmembrane region" description="Helical" evidence="5">
    <location>
        <begin position="20"/>
        <end position="44"/>
    </location>
</feature>
<name>A0A1Y6CPA9_9BACT</name>
<evidence type="ECO:0000256" key="4">
    <source>
        <dbReference type="ARBA" id="ARBA00023136"/>
    </source>
</evidence>
<dbReference type="GO" id="GO:0005315">
    <property type="term" value="F:phosphate transmembrane transporter activity"/>
    <property type="evidence" value="ECO:0007669"/>
    <property type="project" value="InterPro"/>
</dbReference>
<dbReference type="InterPro" id="IPR000515">
    <property type="entry name" value="MetI-like"/>
</dbReference>
<dbReference type="GO" id="GO:0005886">
    <property type="term" value="C:plasma membrane"/>
    <property type="evidence" value="ECO:0007669"/>
    <property type="project" value="UniProtKB-SubCell"/>
</dbReference>
<feature type="transmembrane region" description="Helical" evidence="5">
    <location>
        <begin position="78"/>
        <end position="104"/>
    </location>
</feature>
<dbReference type="Pfam" id="PF00528">
    <property type="entry name" value="BPD_transp_1"/>
    <property type="match status" value="1"/>
</dbReference>
<dbReference type="SUPFAM" id="SSF161098">
    <property type="entry name" value="MetI-like"/>
    <property type="match status" value="1"/>
</dbReference>
<proteinExistence type="inferred from homology"/>
<dbReference type="InterPro" id="IPR035906">
    <property type="entry name" value="MetI-like_sf"/>
</dbReference>
<dbReference type="EMBL" id="FWZT01000033">
    <property type="protein sequence ID" value="SMF79205.1"/>
    <property type="molecule type" value="Genomic_DNA"/>
</dbReference>
<feature type="transmembrane region" description="Helical" evidence="5">
    <location>
        <begin position="156"/>
        <end position="178"/>
    </location>
</feature>
<keyword evidence="9" id="KW-1185">Reference proteome</keyword>
<dbReference type="GO" id="GO:0006817">
    <property type="term" value="P:phosphate ion transport"/>
    <property type="evidence" value="ECO:0007669"/>
    <property type="project" value="UniProtKB-KW"/>
</dbReference>
<dbReference type="PANTHER" id="PTHR42727:SF1">
    <property type="entry name" value="PHOSPHATE TRANSPORT SYSTEM PERMEASE"/>
    <property type="match status" value="1"/>
</dbReference>
<keyword evidence="6" id="KW-1003">Cell membrane</keyword>
<accession>A0A1Y6CPA9</accession>
<comment type="similarity">
    <text evidence="6">Belongs to the binding-protein-dependent transport system permease family. CysTW subfamily.</text>
</comment>
<keyword evidence="2 5" id="KW-0812">Transmembrane</keyword>
<dbReference type="STRING" id="1513793.SAMN06296036_13338"/>
<keyword evidence="6" id="KW-0592">Phosphate transport</keyword>
<dbReference type="CDD" id="cd06261">
    <property type="entry name" value="TM_PBP2"/>
    <property type="match status" value="1"/>
</dbReference>
<dbReference type="Gene3D" id="1.10.3720.10">
    <property type="entry name" value="MetI-like"/>
    <property type="match status" value="1"/>
</dbReference>
<keyword evidence="5" id="KW-0813">Transport</keyword>
<evidence type="ECO:0000256" key="2">
    <source>
        <dbReference type="ARBA" id="ARBA00022692"/>
    </source>
</evidence>
<protein>
    <recommendedName>
        <fullName evidence="6">Phosphate transport system permease protein</fullName>
    </recommendedName>
</protein>
<comment type="subcellular location">
    <subcellularLocation>
        <location evidence="1 5">Cell membrane</location>
        <topology evidence="1 5">Multi-pass membrane protein</topology>
    </subcellularLocation>
</comment>
<evidence type="ECO:0000256" key="6">
    <source>
        <dbReference type="RuleBase" id="RU363054"/>
    </source>
</evidence>
<feature type="transmembrane region" description="Helical" evidence="5">
    <location>
        <begin position="199"/>
        <end position="220"/>
    </location>
</feature>
<feature type="transmembrane region" description="Helical" evidence="5">
    <location>
        <begin position="273"/>
        <end position="295"/>
    </location>
</feature>
<dbReference type="NCBIfam" id="TIGR02138">
    <property type="entry name" value="phosphate_pstC"/>
    <property type="match status" value="1"/>
</dbReference>
<dbReference type="RefSeq" id="WP_200820813.1">
    <property type="nucleotide sequence ID" value="NZ_FWZT01000033.1"/>
</dbReference>
<comment type="function">
    <text evidence="6">Part of the binding-protein-dependent transport system for phosphate; probably responsible for the translocation of the substrate across the membrane.</text>
</comment>
<dbReference type="PROSITE" id="PS50928">
    <property type="entry name" value="ABC_TM1"/>
    <property type="match status" value="1"/>
</dbReference>
<dbReference type="PANTHER" id="PTHR42727">
    <property type="entry name" value="PHOSPHATE TRANSPORT SYSTEM PERMEASE PROTEIN"/>
    <property type="match status" value="1"/>
</dbReference>
<reference evidence="9" key="1">
    <citation type="submission" date="2017-04" db="EMBL/GenBank/DDBJ databases">
        <authorList>
            <person name="Varghese N."/>
            <person name="Submissions S."/>
        </authorList>
    </citation>
    <scope>NUCLEOTIDE SEQUENCE [LARGE SCALE GENOMIC DNA]</scope>
    <source>
        <strain evidence="9">RKEM611</strain>
    </source>
</reference>
<evidence type="ECO:0000313" key="9">
    <source>
        <dbReference type="Proteomes" id="UP000192907"/>
    </source>
</evidence>
<keyword evidence="3 5" id="KW-1133">Transmembrane helix</keyword>
<gene>
    <name evidence="8" type="ORF">SAMN06296036_13338</name>
</gene>
<dbReference type="InterPro" id="IPR011864">
    <property type="entry name" value="Phosphate_PstC"/>
</dbReference>
<sequence length="303" mass="32525">MSSQLWVKNRPLQKFREGLVTKALLGCALVSIVTTIGINAVLLLESFHFFEEISISEFLFTTRWAPLFEPRSFGVLPLISGTLLVAVGSLMVALPLGLGIAIYLSEYASSRSRSILKPMLEVLAGVPSVVYGYFALTTVTPWLRSMFPGVEVFNAASAAIVVGIMILPTIASICDDSLAAVPKALREGAFALGARKFEVVTQVVTPAALSGILASFILGFSRAIGETMAVTLAAGATPQVTVNPFVGIQTMTAYIAQVSLGDTPHGSIEYQSIFAVGLLLFLMTLMMNLVSQYIVKTFARRYE</sequence>
<feature type="domain" description="ABC transmembrane type-1" evidence="7">
    <location>
        <begin position="79"/>
        <end position="291"/>
    </location>
</feature>
<evidence type="ECO:0000259" key="7">
    <source>
        <dbReference type="PROSITE" id="PS50928"/>
    </source>
</evidence>
<keyword evidence="4 5" id="KW-0472">Membrane</keyword>
<evidence type="ECO:0000256" key="1">
    <source>
        <dbReference type="ARBA" id="ARBA00004651"/>
    </source>
</evidence>
<dbReference type="AlphaFoldDB" id="A0A1Y6CPA9"/>
<feature type="transmembrane region" description="Helical" evidence="5">
    <location>
        <begin position="116"/>
        <end position="136"/>
    </location>
</feature>